<dbReference type="VEuPathDB" id="FungiDB:VP01_1551g3"/>
<gene>
    <name evidence="1" type="ORF">VP01_1551g3</name>
</gene>
<organism evidence="1 2">
    <name type="scientific">Puccinia sorghi</name>
    <dbReference type="NCBI Taxonomy" id="27349"/>
    <lineage>
        <taxon>Eukaryota</taxon>
        <taxon>Fungi</taxon>
        <taxon>Dikarya</taxon>
        <taxon>Basidiomycota</taxon>
        <taxon>Pucciniomycotina</taxon>
        <taxon>Pucciniomycetes</taxon>
        <taxon>Pucciniales</taxon>
        <taxon>Pucciniaceae</taxon>
        <taxon>Puccinia</taxon>
    </lineage>
</organism>
<keyword evidence="2" id="KW-1185">Reference proteome</keyword>
<evidence type="ECO:0000313" key="1">
    <source>
        <dbReference type="EMBL" id="KNZ60450.1"/>
    </source>
</evidence>
<protein>
    <submittedName>
        <fullName evidence="1">Uncharacterized protein</fullName>
    </submittedName>
</protein>
<reference evidence="1 2" key="1">
    <citation type="submission" date="2015-08" db="EMBL/GenBank/DDBJ databases">
        <title>Next Generation Sequencing and Analysis of the Genome of Puccinia sorghi L Schw, the Causal Agent of Maize Common Rust.</title>
        <authorList>
            <person name="Rochi L."/>
            <person name="Burguener G."/>
            <person name="Darino M."/>
            <person name="Turjanski A."/>
            <person name="Kreff E."/>
            <person name="Dieguez M.J."/>
            <person name="Sacco F."/>
        </authorList>
    </citation>
    <scope>NUCLEOTIDE SEQUENCE [LARGE SCALE GENOMIC DNA]</scope>
    <source>
        <strain evidence="1 2">RO10H11247</strain>
    </source>
</reference>
<dbReference type="Proteomes" id="UP000037035">
    <property type="component" value="Unassembled WGS sequence"/>
</dbReference>
<dbReference type="EMBL" id="LAVV01006131">
    <property type="protein sequence ID" value="KNZ60450.1"/>
    <property type="molecule type" value="Genomic_DNA"/>
</dbReference>
<sequence>MSFCECWSFEITTLEVVLTLKMENLAKLAKRAEMEDILASQAFHNEAIKKSLSSKRKGNDEDSNDNNSKELEADEWDTINIHMKKIHAKHWFNTTYHRHNPVFIDPRQPKPLHPPHIGCLFSIGQGPCKLYCLFIGMQLLANGTKQARLSNHSNEQPESLLLKELNLNQYHMEAPISSSPNKYDIEDYLDFLGVQISWTCLIRCKGPWNYSWSGDNVLKALLLTHCTHNRI</sequence>
<comment type="caution">
    <text evidence="1">The sequence shown here is derived from an EMBL/GenBank/DDBJ whole genome shotgun (WGS) entry which is preliminary data.</text>
</comment>
<proteinExistence type="predicted"/>
<dbReference type="AlphaFoldDB" id="A0A0L6VK01"/>
<accession>A0A0L6VK01</accession>
<evidence type="ECO:0000313" key="2">
    <source>
        <dbReference type="Proteomes" id="UP000037035"/>
    </source>
</evidence>
<name>A0A0L6VK01_9BASI</name>